<gene>
    <name evidence="2" type="primary">fprA_2</name>
    <name evidence="2" type="ORF">MBFIL_15070</name>
</gene>
<feature type="domain" description="Flavodoxin-like" evidence="1">
    <location>
        <begin position="260"/>
        <end position="407"/>
    </location>
</feature>
<dbReference type="GO" id="GO:0016491">
    <property type="term" value="F:oxidoreductase activity"/>
    <property type="evidence" value="ECO:0007669"/>
    <property type="project" value="UniProtKB-KW"/>
</dbReference>
<dbReference type="AlphaFoldDB" id="A0A165ZUG9"/>
<sequence>MKAKAQKIVDGVYWIGVLDWDLRSYHGYTLDGTTYNAYLVFGEDKVALIDNAYPGKTEELLARVEDAFEQEGKEVNVDVIIQNHVEKDHSGVLPDLHRKFPDAPIYCSEIAVKGLLAHYPSLEGSNFVTVGTGDALELGGKTLAFLDAFLLHWPDSMFTLLVEDGVLFPNDAFGQHLCFSKRLDTEIPEHVLMDATKKFYGNLIVPLSKLVLKKFTEVTELGLLEKIKIIAPSHGQIWTDPMKVIGAYSEWATGKAKDKVTIIYDTMHGSTQTLAHEIAEGVISEGYDVEVFFLHEDERSEIVKSILDSKAIALGAPTINDEPFPSVGDILYYLKGLRFQRTGIERPALTFGSMGGKGGAPEKLAEELNGAGFKVINKQEIYYLPTEEQKVDAFDLGVKLVEEARKL</sequence>
<keyword evidence="2" id="KW-0560">Oxidoreductase</keyword>
<dbReference type="InterPro" id="IPR008254">
    <property type="entry name" value="Flavodoxin/NO_synth"/>
</dbReference>
<dbReference type="GO" id="GO:0010181">
    <property type="term" value="F:FMN binding"/>
    <property type="evidence" value="ECO:0007669"/>
    <property type="project" value="InterPro"/>
</dbReference>
<dbReference type="PATRIC" id="fig|55758.3.peg.1700"/>
<keyword evidence="3" id="KW-1185">Reference proteome</keyword>
<dbReference type="PROSITE" id="PS50902">
    <property type="entry name" value="FLAVODOXIN_LIKE"/>
    <property type="match status" value="1"/>
</dbReference>
<dbReference type="InterPro" id="IPR036866">
    <property type="entry name" value="RibonucZ/Hydroxyglut_hydro"/>
</dbReference>
<dbReference type="Pfam" id="PF19583">
    <property type="entry name" value="ODP"/>
    <property type="match status" value="1"/>
</dbReference>
<dbReference type="GO" id="GO:0046872">
    <property type="term" value="F:metal ion binding"/>
    <property type="evidence" value="ECO:0007669"/>
    <property type="project" value="InterPro"/>
</dbReference>
<dbReference type="Pfam" id="PF00258">
    <property type="entry name" value="Flavodoxin_1"/>
    <property type="match status" value="1"/>
</dbReference>
<reference evidence="2 3" key="1">
    <citation type="submission" date="2016-04" db="EMBL/GenBank/DDBJ databases">
        <title>Genome sequence of Methanobrevibacter filiformis DSM 11501.</title>
        <authorList>
            <person name="Poehlein A."/>
            <person name="Seedorf H."/>
            <person name="Daniel R."/>
        </authorList>
    </citation>
    <scope>NUCLEOTIDE SEQUENCE [LARGE SCALE GENOMIC DNA]</scope>
    <source>
        <strain evidence="2 3">DSM 11501</strain>
    </source>
</reference>
<dbReference type="Gene3D" id="3.60.15.10">
    <property type="entry name" value="Ribonuclease Z/Hydroxyacylglutathione hydrolase-like"/>
    <property type="match status" value="1"/>
</dbReference>
<dbReference type="InterPro" id="IPR045761">
    <property type="entry name" value="ODP_dom"/>
</dbReference>
<dbReference type="EMBL" id="LWMT01000253">
    <property type="protein sequence ID" value="KZX11179.1"/>
    <property type="molecule type" value="Genomic_DNA"/>
</dbReference>
<dbReference type="PANTHER" id="PTHR43717:SF1">
    <property type="entry name" value="ANAEROBIC NITRIC OXIDE REDUCTASE FLAVORUBREDOXIN"/>
    <property type="match status" value="1"/>
</dbReference>
<dbReference type="Proteomes" id="UP000077066">
    <property type="component" value="Unassembled WGS sequence"/>
</dbReference>
<dbReference type="InterPro" id="IPR029039">
    <property type="entry name" value="Flavoprotein-like_sf"/>
</dbReference>
<dbReference type="EC" id="1.-.-.-" evidence="2"/>
<organism evidence="2 3">
    <name type="scientific">Methanobrevibacter filiformis</name>
    <dbReference type="NCBI Taxonomy" id="55758"/>
    <lineage>
        <taxon>Archaea</taxon>
        <taxon>Methanobacteriati</taxon>
        <taxon>Methanobacteriota</taxon>
        <taxon>Methanomada group</taxon>
        <taxon>Methanobacteria</taxon>
        <taxon>Methanobacteriales</taxon>
        <taxon>Methanobacteriaceae</taxon>
        <taxon>Methanobrevibacter</taxon>
    </lineage>
</organism>
<dbReference type="SUPFAM" id="SSF52218">
    <property type="entry name" value="Flavoproteins"/>
    <property type="match status" value="1"/>
</dbReference>
<evidence type="ECO:0000313" key="2">
    <source>
        <dbReference type="EMBL" id="KZX11179.1"/>
    </source>
</evidence>
<dbReference type="RefSeq" id="WP_066973259.1">
    <property type="nucleotide sequence ID" value="NZ_LWMT01000253.1"/>
</dbReference>
<evidence type="ECO:0000259" key="1">
    <source>
        <dbReference type="PROSITE" id="PS50902"/>
    </source>
</evidence>
<dbReference type="SUPFAM" id="SSF56281">
    <property type="entry name" value="Metallo-hydrolase/oxidoreductase"/>
    <property type="match status" value="1"/>
</dbReference>
<dbReference type="Gene3D" id="3.40.50.360">
    <property type="match status" value="1"/>
</dbReference>
<comment type="caution">
    <text evidence="2">The sequence shown here is derived from an EMBL/GenBank/DDBJ whole genome shotgun (WGS) entry which is preliminary data.</text>
</comment>
<dbReference type="InterPro" id="IPR001279">
    <property type="entry name" value="Metallo-B-lactamas"/>
</dbReference>
<dbReference type="InterPro" id="IPR016440">
    <property type="entry name" value="Rubredoxin-O_OxRdtase"/>
</dbReference>
<dbReference type="OrthoDB" id="6433at2157"/>
<dbReference type="GO" id="GO:0009055">
    <property type="term" value="F:electron transfer activity"/>
    <property type="evidence" value="ECO:0007669"/>
    <property type="project" value="InterPro"/>
</dbReference>
<dbReference type="InterPro" id="IPR001226">
    <property type="entry name" value="Flavodoxin_CS"/>
</dbReference>
<name>A0A165ZUG9_9EURY</name>
<protein>
    <submittedName>
        <fullName evidence="2">Nitric oxide reductase</fullName>
        <ecNumber evidence="2">1.-.-.-</ecNumber>
    </submittedName>
</protein>
<proteinExistence type="predicted"/>
<dbReference type="PIRSF" id="PIRSF005243">
    <property type="entry name" value="ROO"/>
    <property type="match status" value="1"/>
</dbReference>
<dbReference type="STRING" id="55758.MBFIL_15070"/>
<accession>A0A165ZUG9</accession>
<dbReference type="PANTHER" id="PTHR43717">
    <property type="entry name" value="ANAEROBIC NITRIC OXIDE REDUCTASE FLAVORUBREDOXIN"/>
    <property type="match status" value="1"/>
</dbReference>
<dbReference type="CDD" id="cd07709">
    <property type="entry name" value="flavodiiron_proteins_MBL-fold"/>
    <property type="match status" value="1"/>
</dbReference>
<evidence type="ECO:0000313" key="3">
    <source>
        <dbReference type="Proteomes" id="UP000077066"/>
    </source>
</evidence>
<dbReference type="PROSITE" id="PS00201">
    <property type="entry name" value="FLAVODOXIN"/>
    <property type="match status" value="1"/>
</dbReference>
<dbReference type="SMART" id="SM00849">
    <property type="entry name" value="Lactamase_B"/>
    <property type="match status" value="1"/>
</dbReference>